<dbReference type="PROSITE" id="PS50994">
    <property type="entry name" value="INTEGRASE"/>
    <property type="match status" value="1"/>
</dbReference>
<reference evidence="2 3" key="1">
    <citation type="submission" date="2016-03" db="EMBL/GenBank/DDBJ databases">
        <title>Cyphomyrmex costatus WGS genome.</title>
        <authorList>
            <person name="Nygaard S."/>
            <person name="Hu H."/>
            <person name="Boomsma J."/>
            <person name="Zhang G."/>
        </authorList>
    </citation>
    <scope>NUCLEOTIDE SEQUENCE [LARGE SCALE GENOMIC DNA]</scope>
    <source>
        <strain evidence="2">MS0001</strain>
        <tissue evidence="2">Whole body</tissue>
    </source>
</reference>
<evidence type="ECO:0000259" key="1">
    <source>
        <dbReference type="PROSITE" id="PS50994"/>
    </source>
</evidence>
<organism evidence="2 3">
    <name type="scientific">Cyphomyrmex costatus</name>
    <dbReference type="NCBI Taxonomy" id="456900"/>
    <lineage>
        <taxon>Eukaryota</taxon>
        <taxon>Metazoa</taxon>
        <taxon>Ecdysozoa</taxon>
        <taxon>Arthropoda</taxon>
        <taxon>Hexapoda</taxon>
        <taxon>Insecta</taxon>
        <taxon>Pterygota</taxon>
        <taxon>Neoptera</taxon>
        <taxon>Endopterygota</taxon>
        <taxon>Hymenoptera</taxon>
        <taxon>Apocrita</taxon>
        <taxon>Aculeata</taxon>
        <taxon>Formicoidea</taxon>
        <taxon>Formicidae</taxon>
        <taxon>Myrmicinae</taxon>
        <taxon>Cyphomyrmex</taxon>
    </lineage>
</organism>
<dbReference type="InterPro" id="IPR001584">
    <property type="entry name" value="Integrase_cat-core"/>
</dbReference>
<keyword evidence="3" id="KW-1185">Reference proteome</keyword>
<dbReference type="InterPro" id="IPR036397">
    <property type="entry name" value="RNaseH_sf"/>
</dbReference>
<dbReference type="SUPFAM" id="SSF53098">
    <property type="entry name" value="Ribonuclease H-like"/>
    <property type="match status" value="1"/>
</dbReference>
<dbReference type="InterPro" id="IPR050951">
    <property type="entry name" value="Retrovirus_Pol_polyprotein"/>
</dbReference>
<dbReference type="PANTHER" id="PTHR37984">
    <property type="entry name" value="PROTEIN CBG26694"/>
    <property type="match status" value="1"/>
</dbReference>
<evidence type="ECO:0000313" key="3">
    <source>
        <dbReference type="Proteomes" id="UP000078542"/>
    </source>
</evidence>
<evidence type="ECO:0000313" key="2">
    <source>
        <dbReference type="EMBL" id="KYN02135.1"/>
    </source>
</evidence>
<feature type="domain" description="Integrase catalytic" evidence="1">
    <location>
        <begin position="1"/>
        <end position="76"/>
    </location>
</feature>
<protein>
    <submittedName>
        <fullName evidence="2">Uncharacterized protein K02A2.6</fullName>
    </submittedName>
</protein>
<dbReference type="GO" id="GO:0015074">
    <property type="term" value="P:DNA integration"/>
    <property type="evidence" value="ECO:0007669"/>
    <property type="project" value="InterPro"/>
</dbReference>
<dbReference type="Proteomes" id="UP000078542">
    <property type="component" value="Unassembled WGS sequence"/>
</dbReference>
<dbReference type="STRING" id="456900.A0A151II13"/>
<gene>
    <name evidence="2" type="ORF">ALC62_07056</name>
</gene>
<dbReference type="Pfam" id="PF00665">
    <property type="entry name" value="rve"/>
    <property type="match status" value="1"/>
</dbReference>
<name>A0A151II13_9HYME</name>
<dbReference type="GO" id="GO:0003676">
    <property type="term" value="F:nucleic acid binding"/>
    <property type="evidence" value="ECO:0007669"/>
    <property type="project" value="InterPro"/>
</dbReference>
<dbReference type="Gene3D" id="3.30.420.10">
    <property type="entry name" value="Ribonuclease H-like superfamily/Ribonuclease H"/>
    <property type="match status" value="1"/>
</dbReference>
<accession>A0A151II13</accession>
<dbReference type="InterPro" id="IPR012337">
    <property type="entry name" value="RNaseH-like_sf"/>
</dbReference>
<dbReference type="PANTHER" id="PTHR37984:SF5">
    <property type="entry name" value="PROTEIN NYNRIN-LIKE"/>
    <property type="match status" value="1"/>
</dbReference>
<proteinExistence type="predicted"/>
<dbReference type="AlphaFoldDB" id="A0A151II13"/>
<sequence>IDFAGPLNGEYYFVLVDAFSKWPEIVPTQTITAQQTIEILQEIFARFGVPESLVSDNGTQFTSEKFQNFCLLQGIKKAENAFWSFGDLPMIVVGYGASAEVLPVSPFPVDVSLRGVCNKGAIIHQIIATLVTNMK</sequence>
<dbReference type="EMBL" id="KQ977522">
    <property type="protein sequence ID" value="KYN02135.1"/>
    <property type="molecule type" value="Genomic_DNA"/>
</dbReference>
<feature type="non-terminal residue" evidence="2">
    <location>
        <position position="1"/>
    </location>
</feature>